<feature type="region of interest" description="Disordered" evidence="14">
    <location>
        <begin position="2384"/>
        <end position="2403"/>
    </location>
</feature>
<evidence type="ECO:0000256" key="15">
    <source>
        <dbReference type="SAM" id="Phobius"/>
    </source>
</evidence>
<feature type="domain" description="PKD" evidence="18">
    <location>
        <begin position="771"/>
        <end position="827"/>
    </location>
</feature>
<feature type="domain" description="PLAT" evidence="19">
    <location>
        <begin position="2764"/>
        <end position="2878"/>
    </location>
</feature>
<evidence type="ECO:0000256" key="4">
    <source>
        <dbReference type="ARBA" id="ARBA00022475"/>
    </source>
</evidence>
<evidence type="ECO:0000256" key="13">
    <source>
        <dbReference type="PROSITE-ProRule" id="PRU00152"/>
    </source>
</evidence>
<feature type="region of interest" description="Disordered" evidence="14">
    <location>
        <begin position="3116"/>
        <end position="3186"/>
    </location>
</feature>
<dbReference type="Gene3D" id="2.60.60.20">
    <property type="entry name" value="PLAT/LH2 domain"/>
    <property type="match status" value="1"/>
</dbReference>
<dbReference type="Pfam" id="PF20519">
    <property type="entry name" value="Polycystin_dom"/>
    <property type="match status" value="1"/>
</dbReference>
<evidence type="ECO:0000256" key="9">
    <source>
        <dbReference type="ARBA" id="ARBA00023136"/>
    </source>
</evidence>
<evidence type="ECO:0000256" key="3">
    <source>
        <dbReference type="ARBA" id="ARBA00007200"/>
    </source>
</evidence>
<evidence type="ECO:0000313" key="22">
    <source>
        <dbReference type="EMBL" id="KAG9268069.1"/>
    </source>
</evidence>
<evidence type="ECO:0000313" key="23">
    <source>
        <dbReference type="Proteomes" id="UP000752171"/>
    </source>
</evidence>
<name>A0A8T2L9U0_ASTMX</name>
<dbReference type="InterPro" id="IPR000434">
    <property type="entry name" value="PC1"/>
</dbReference>
<feature type="region of interest" description="Disordered" evidence="14">
    <location>
        <begin position="3042"/>
        <end position="3062"/>
    </location>
</feature>
<feature type="compositionally biased region" description="Polar residues" evidence="14">
    <location>
        <begin position="4124"/>
        <end position="4136"/>
    </location>
</feature>
<feature type="domain" description="PKD" evidence="18">
    <location>
        <begin position="1375"/>
        <end position="1437"/>
    </location>
</feature>
<dbReference type="InterPro" id="IPR014010">
    <property type="entry name" value="REJ_dom"/>
</dbReference>
<feature type="compositionally biased region" description="Low complexity" evidence="14">
    <location>
        <begin position="3860"/>
        <end position="3888"/>
    </location>
</feature>
<dbReference type="InterPro" id="IPR036392">
    <property type="entry name" value="PLAT/LH2_dom_sf"/>
</dbReference>
<dbReference type="InterPro" id="IPR016187">
    <property type="entry name" value="CTDL_fold"/>
</dbReference>
<proteinExistence type="inferred from homology"/>
<protein>
    <submittedName>
        <fullName evidence="22">Polycystin-1 isoform X2</fullName>
    </submittedName>
</protein>
<evidence type="ECO:0000259" key="20">
    <source>
        <dbReference type="PROSITE" id="PS50221"/>
    </source>
</evidence>
<evidence type="ECO:0000256" key="8">
    <source>
        <dbReference type="ARBA" id="ARBA00023069"/>
    </source>
</evidence>
<evidence type="ECO:0000259" key="19">
    <source>
        <dbReference type="PROSITE" id="PS50095"/>
    </source>
</evidence>
<dbReference type="Gene3D" id="3.10.100.10">
    <property type="entry name" value="Mannose-Binding Protein A, subunit A"/>
    <property type="match status" value="1"/>
</dbReference>
<evidence type="ECO:0000259" key="21">
    <source>
        <dbReference type="PROSITE" id="PS51111"/>
    </source>
</evidence>
<dbReference type="PROSITE" id="PS50095">
    <property type="entry name" value="PLAT"/>
    <property type="match status" value="1"/>
</dbReference>
<dbReference type="Pfam" id="PF01477">
    <property type="entry name" value="PLAT"/>
    <property type="match status" value="1"/>
</dbReference>
<keyword evidence="10" id="KW-1015">Disulfide bond</keyword>
<feature type="region of interest" description="Disordered" evidence="14">
    <location>
        <begin position="3857"/>
        <end position="3911"/>
    </location>
</feature>
<evidence type="ECO:0000256" key="5">
    <source>
        <dbReference type="ARBA" id="ARBA00022692"/>
    </source>
</evidence>
<feature type="domain" description="PKD" evidence="18">
    <location>
        <begin position="1107"/>
        <end position="1172"/>
    </location>
</feature>
<feature type="compositionally biased region" description="Basic and acidic residues" evidence="14">
    <location>
        <begin position="4089"/>
        <end position="4122"/>
    </location>
</feature>
<keyword evidence="9 15" id="KW-0472">Membrane</keyword>
<dbReference type="InterPro" id="IPR022409">
    <property type="entry name" value="PKD/Chitinase_dom"/>
</dbReference>
<feature type="transmembrane region" description="Helical" evidence="15">
    <location>
        <begin position="2966"/>
        <end position="2988"/>
    </location>
</feature>
<dbReference type="SMART" id="SM00089">
    <property type="entry name" value="PKD"/>
    <property type="match status" value="10"/>
</dbReference>
<dbReference type="InterPro" id="IPR057244">
    <property type="entry name" value="GAIN_B"/>
</dbReference>
<dbReference type="InterPro" id="IPR000601">
    <property type="entry name" value="PKD_dom"/>
</dbReference>
<dbReference type="SUPFAM" id="SSF49723">
    <property type="entry name" value="Lipase/lipooxygenase domain (PLAT/LH2 domain)"/>
    <property type="match status" value="1"/>
</dbReference>
<feature type="transmembrane region" description="Helical" evidence="15">
    <location>
        <begin position="2926"/>
        <end position="2946"/>
    </location>
</feature>
<evidence type="ECO:0000256" key="2">
    <source>
        <dbReference type="ARBA" id="ARBA00004651"/>
    </source>
</evidence>
<feature type="transmembrane region" description="Helical" evidence="15">
    <location>
        <begin position="3365"/>
        <end position="3384"/>
    </location>
</feature>
<evidence type="ECO:0000259" key="18">
    <source>
        <dbReference type="PROSITE" id="PS50093"/>
    </source>
</evidence>
<organism evidence="22 23">
    <name type="scientific">Astyanax mexicanus</name>
    <name type="common">Blind cave fish</name>
    <name type="synonym">Astyanax fasciatus mexicanus</name>
    <dbReference type="NCBI Taxonomy" id="7994"/>
    <lineage>
        <taxon>Eukaryota</taxon>
        <taxon>Metazoa</taxon>
        <taxon>Chordata</taxon>
        <taxon>Craniata</taxon>
        <taxon>Vertebrata</taxon>
        <taxon>Euteleostomi</taxon>
        <taxon>Actinopterygii</taxon>
        <taxon>Neopterygii</taxon>
        <taxon>Teleostei</taxon>
        <taxon>Ostariophysi</taxon>
        <taxon>Characiformes</taxon>
        <taxon>Characoidei</taxon>
        <taxon>Acestrorhamphidae</taxon>
        <taxon>Acestrorhamphinae</taxon>
        <taxon>Astyanax</taxon>
    </lineage>
</organism>
<dbReference type="Pfam" id="PF08016">
    <property type="entry name" value="PKD_channel"/>
    <property type="match status" value="1"/>
</dbReference>
<evidence type="ECO:0000256" key="11">
    <source>
        <dbReference type="ARBA" id="ARBA00023180"/>
    </source>
</evidence>
<keyword evidence="11" id="KW-0325">Glycoprotein</keyword>
<dbReference type="GO" id="GO:0005261">
    <property type="term" value="F:monoatomic cation channel activity"/>
    <property type="evidence" value="ECO:0007669"/>
    <property type="project" value="TreeGrafter"/>
</dbReference>
<dbReference type="InterPro" id="IPR042060">
    <property type="entry name" value="PLAT_polycystin1"/>
</dbReference>
<dbReference type="PROSITE" id="PS50093">
    <property type="entry name" value="PKD"/>
    <property type="match status" value="7"/>
</dbReference>
<feature type="region of interest" description="Disordered" evidence="14">
    <location>
        <begin position="3962"/>
        <end position="4021"/>
    </location>
</feature>
<evidence type="ECO:0000256" key="7">
    <source>
        <dbReference type="ARBA" id="ARBA00022989"/>
    </source>
</evidence>
<feature type="domain" description="C-type lectin" evidence="17">
    <location>
        <begin position="36"/>
        <end position="132"/>
    </location>
</feature>
<keyword evidence="7 15" id="KW-1133">Transmembrane helix</keyword>
<dbReference type="GO" id="GO:0005886">
    <property type="term" value="C:plasma membrane"/>
    <property type="evidence" value="ECO:0007669"/>
    <property type="project" value="UniProtKB-SubCell"/>
</dbReference>
<evidence type="ECO:0000259" key="17">
    <source>
        <dbReference type="PROSITE" id="PS50041"/>
    </source>
</evidence>
<keyword evidence="16" id="KW-0732">Signal</keyword>
<feature type="compositionally biased region" description="Low complexity" evidence="14">
    <location>
        <begin position="3153"/>
        <end position="3166"/>
    </location>
</feature>
<feature type="domain" description="GAIN-B" evidence="20">
    <location>
        <begin position="2517"/>
        <end position="2708"/>
    </location>
</feature>
<evidence type="ECO:0000256" key="6">
    <source>
        <dbReference type="ARBA" id="ARBA00022737"/>
    </source>
</evidence>
<feature type="transmembrane region" description="Helical" evidence="15">
    <location>
        <begin position="2721"/>
        <end position="2742"/>
    </location>
</feature>
<keyword evidence="4" id="KW-1003">Cell membrane</keyword>
<accession>A0A8T2L9U0</accession>
<dbReference type="InterPro" id="IPR013783">
    <property type="entry name" value="Ig-like_fold"/>
</dbReference>
<dbReference type="InterPro" id="IPR035986">
    <property type="entry name" value="PKD_dom_sf"/>
</dbReference>
<dbReference type="InterPro" id="IPR016186">
    <property type="entry name" value="C-type_lectin-like/link_sf"/>
</dbReference>
<dbReference type="CDD" id="cd00037">
    <property type="entry name" value="CLECT"/>
    <property type="match status" value="1"/>
</dbReference>
<evidence type="ECO:0000256" key="1">
    <source>
        <dbReference type="ARBA" id="ARBA00004138"/>
    </source>
</evidence>
<keyword evidence="5 15" id="KW-0812">Transmembrane</keyword>
<dbReference type="SMART" id="SM00303">
    <property type="entry name" value="GPS"/>
    <property type="match status" value="1"/>
</dbReference>
<feature type="transmembrane region" description="Helical" evidence="15">
    <location>
        <begin position="3686"/>
        <end position="3706"/>
    </location>
</feature>
<dbReference type="GO" id="GO:0006816">
    <property type="term" value="P:calcium ion transport"/>
    <property type="evidence" value="ECO:0007669"/>
    <property type="project" value="TreeGrafter"/>
</dbReference>
<keyword evidence="8" id="KW-0969">Cilium</keyword>
<dbReference type="FunFam" id="2.60.60.20:FF:000012">
    <property type="entry name" value="polycystin-1 isoform X2"/>
    <property type="match status" value="1"/>
</dbReference>
<feature type="signal peptide" evidence="16">
    <location>
        <begin position="1"/>
        <end position="22"/>
    </location>
</feature>
<feature type="transmembrane region" description="Helical" evidence="15">
    <location>
        <begin position="3633"/>
        <end position="3666"/>
    </location>
</feature>
<dbReference type="PROSITE" id="PS50221">
    <property type="entry name" value="GAIN_B"/>
    <property type="match status" value="1"/>
</dbReference>
<dbReference type="Proteomes" id="UP000752171">
    <property type="component" value="Unassembled WGS sequence"/>
</dbReference>
<feature type="transmembrane region" description="Helical" evidence="15">
    <location>
        <begin position="3247"/>
        <end position="3271"/>
    </location>
</feature>
<reference evidence="22 23" key="1">
    <citation type="submission" date="2021-07" db="EMBL/GenBank/DDBJ databases">
        <authorList>
            <person name="Imarazene B."/>
            <person name="Zahm M."/>
            <person name="Klopp C."/>
            <person name="Cabau C."/>
            <person name="Beille S."/>
            <person name="Jouanno E."/>
            <person name="Castinel A."/>
            <person name="Lluch J."/>
            <person name="Gil L."/>
            <person name="Kuchtly C."/>
            <person name="Lopez Roques C."/>
            <person name="Donnadieu C."/>
            <person name="Parrinello H."/>
            <person name="Journot L."/>
            <person name="Du K."/>
            <person name="Schartl M."/>
            <person name="Retaux S."/>
            <person name="Guiguen Y."/>
        </authorList>
    </citation>
    <scope>NUCLEOTIDE SEQUENCE [LARGE SCALE GENOMIC DNA]</scope>
    <source>
        <strain evidence="22">Pach_M1</strain>
        <tissue evidence="22">Testis</tissue>
    </source>
</reference>
<dbReference type="InterPro" id="IPR013122">
    <property type="entry name" value="PKD1_2_channel"/>
</dbReference>
<dbReference type="GO" id="GO:0005929">
    <property type="term" value="C:cilium"/>
    <property type="evidence" value="ECO:0007669"/>
    <property type="project" value="UniProtKB-SubCell"/>
</dbReference>
<keyword evidence="6" id="KW-0677">Repeat</keyword>
<dbReference type="Gene3D" id="2.60.40.10">
    <property type="entry name" value="Immunoglobulins"/>
    <property type="match status" value="6"/>
</dbReference>
<feature type="transmembrane region" description="Helical" evidence="15">
    <location>
        <begin position="3600"/>
        <end position="3621"/>
    </location>
</feature>
<comment type="subcellular location">
    <subcellularLocation>
        <location evidence="2">Cell membrane</location>
        <topology evidence="2">Multi-pass membrane protein</topology>
    </subcellularLocation>
    <subcellularLocation>
        <location evidence="1">Cell projection</location>
        <location evidence="1">Cilium</location>
    </subcellularLocation>
</comment>
<dbReference type="SUPFAM" id="SSF49299">
    <property type="entry name" value="PKD domain"/>
    <property type="match status" value="7"/>
</dbReference>
<dbReference type="PROSITE" id="PS50041">
    <property type="entry name" value="C_TYPE_LECTIN_2"/>
    <property type="match status" value="1"/>
</dbReference>
<dbReference type="InterPro" id="IPR001024">
    <property type="entry name" value="PLAT/LH2_dom"/>
</dbReference>
<dbReference type="PRINTS" id="PR00500">
    <property type="entry name" value="POLYCYSTIN1"/>
</dbReference>
<feature type="domain" description="PKD" evidence="18">
    <location>
        <begin position="927"/>
        <end position="983"/>
    </location>
</feature>
<feature type="domain" description="PKD" evidence="18">
    <location>
        <begin position="665"/>
        <end position="741"/>
    </location>
</feature>
<feature type="region of interest" description="Disordered" evidence="14">
    <location>
        <begin position="4062"/>
        <end position="4136"/>
    </location>
</feature>
<dbReference type="SUPFAM" id="SSF56436">
    <property type="entry name" value="C-type lectin-like"/>
    <property type="match status" value="1"/>
</dbReference>
<feature type="transmembrane region" description="Helical" evidence="15">
    <location>
        <begin position="3783"/>
        <end position="3810"/>
    </location>
</feature>
<comment type="caution">
    <text evidence="22">The sequence shown here is derived from an EMBL/GenBank/DDBJ whole genome shotgun (WGS) entry which is preliminary data.</text>
</comment>
<dbReference type="PANTHER" id="PTHR46730:SF2">
    <property type="entry name" value="POLYCYSTIN-1 ISOFORM X1"/>
    <property type="match status" value="1"/>
</dbReference>
<dbReference type="CDD" id="cd00146">
    <property type="entry name" value="PKD"/>
    <property type="match status" value="6"/>
</dbReference>
<dbReference type="InterPro" id="IPR001304">
    <property type="entry name" value="C-type_lectin-like"/>
</dbReference>
<evidence type="ECO:0000256" key="10">
    <source>
        <dbReference type="ARBA" id="ARBA00023157"/>
    </source>
</evidence>
<dbReference type="PANTHER" id="PTHR46730">
    <property type="entry name" value="POLYCYSTIN-1"/>
    <property type="match status" value="1"/>
</dbReference>
<gene>
    <name evidence="22" type="primary">PKD1</name>
    <name evidence="22" type="ORF">AMEX_G18964</name>
</gene>
<feature type="compositionally biased region" description="Pro residues" evidence="14">
    <location>
        <begin position="3970"/>
        <end position="3988"/>
    </location>
</feature>
<feature type="transmembrane region" description="Helical" evidence="15">
    <location>
        <begin position="3726"/>
        <end position="3746"/>
    </location>
</feature>
<evidence type="ECO:0000256" key="16">
    <source>
        <dbReference type="SAM" id="SignalP"/>
    </source>
</evidence>
<dbReference type="InterPro" id="IPR046791">
    <property type="entry name" value="Polycystin_dom"/>
</dbReference>
<feature type="transmembrane region" description="Helical" evidence="15">
    <location>
        <begin position="3277"/>
        <end position="3297"/>
    </location>
</feature>
<feature type="domain" description="PKD" evidence="18">
    <location>
        <begin position="848"/>
        <end position="904"/>
    </location>
</feature>
<dbReference type="InterPro" id="IPR002859">
    <property type="entry name" value="PKD/REJ-like"/>
</dbReference>
<feature type="compositionally biased region" description="Polar residues" evidence="14">
    <location>
        <begin position="4071"/>
        <end position="4082"/>
    </location>
</feature>
<dbReference type="PROSITE" id="PS51111">
    <property type="entry name" value="REJ"/>
    <property type="match status" value="1"/>
</dbReference>
<dbReference type="Pfam" id="PF02010">
    <property type="entry name" value="REJ"/>
    <property type="match status" value="1"/>
</dbReference>
<feature type="domain" description="REJ" evidence="21">
    <location>
        <begin position="1803"/>
        <end position="2489"/>
    </location>
</feature>
<dbReference type="InterPro" id="IPR000203">
    <property type="entry name" value="GPS"/>
</dbReference>
<evidence type="ECO:0000256" key="12">
    <source>
        <dbReference type="ARBA" id="ARBA00023273"/>
    </source>
</evidence>
<comment type="caution">
    <text evidence="13">Lacks conserved residue(s) required for the propagation of feature annotation.</text>
</comment>
<keyword evidence="12" id="KW-0966">Cell projection</keyword>
<feature type="domain" description="PKD" evidence="18">
    <location>
        <begin position="1740"/>
        <end position="1799"/>
    </location>
</feature>
<dbReference type="Pfam" id="PF00801">
    <property type="entry name" value="PKD"/>
    <property type="match status" value="9"/>
</dbReference>
<dbReference type="CDD" id="cd01752">
    <property type="entry name" value="PLAT_polycystin"/>
    <property type="match status" value="1"/>
</dbReference>
<feature type="compositionally biased region" description="Basic and acidic residues" evidence="14">
    <location>
        <begin position="2385"/>
        <end position="2398"/>
    </location>
</feature>
<dbReference type="SMART" id="SM00308">
    <property type="entry name" value="LH2"/>
    <property type="match status" value="1"/>
</dbReference>
<dbReference type="SMART" id="SM00034">
    <property type="entry name" value="CLECT"/>
    <property type="match status" value="1"/>
</dbReference>
<feature type="compositionally biased region" description="Low complexity" evidence="14">
    <location>
        <begin position="3896"/>
        <end position="3911"/>
    </location>
</feature>
<comment type="similarity">
    <text evidence="3">Belongs to the polycystin family.</text>
</comment>
<feature type="chain" id="PRO_5035811083" evidence="16">
    <location>
        <begin position="23"/>
        <end position="4136"/>
    </location>
</feature>
<evidence type="ECO:0000256" key="14">
    <source>
        <dbReference type="SAM" id="MobiDB-lite"/>
    </source>
</evidence>
<sequence length="4136" mass="455243">MDIIGGHLFLFWILSTVRRCNSDEDSCPKGAVIHRDSLHCYWMPTSVFSWREARDECLRESGGDVATVEDLSTQNFILNSFQLEEPALVWLRNGIASSGSSGFQHGDCSQMVLGLGQWKNGACNQEHHFICGKEISVSLPSLDSYLIGVPLMSSVHTQSQLHTLPTLPDPGQQRVEMMLFPGLWFSHGGQVLSVDLVSQPSSQLTLAKVQILRPYCSPSHYLVPPGCSSLLNPYSCCSAEPLCNTTGACISGHYWCHLLESCLPVTRPCSPYPSSTAAHIFPLPPRHPAAPPYYHTVADMPLQIPPAAQPVHLRIALEEHHIAVYPDDIVAVQHNRPPGDLLHCVRGSDSAWRQSYLSVLGHELGGWVEAGVSDPTGGGRWVDGVVCDLRLIYEDPVHLYAVPPVLSSTQSDLRMDTATTPGSTRISEPLTPVSGLRVVYPALSKENQIHLAVNIPTLIIIKIVSGQNAVSEWSEPVSETGVPFQPSCPADMHESRAACERDTPDTWFSYAYITSSTQGQLTLNITASNTLNSQMLSIKLQVHIPVTGLSIHPHGLHRVLVDITQLFTAAVITGSSVKYSWVTDNRVQSLYTGQAYTVVFNTPAEHVLRVTAENPISSQVLEVRLLADVMSPLSDLTLLSIMDAVAVNTSNIYTLRVQQDRSVGVTIRWDFGDGSTSVNHSFSAPIEKSESDLDTQIYLQDSVHHTYRTPGDYMLRMQVENEYDHIEKAVSVKVRSPLTKVLLSSVPPVQKPNETLLLEASTVPFSLGMLYTWDFGDATLEVEGLHDKISHSFIEAGAYNVSVTADNTLSQLRAWMIVEIIETISGVQLSYNGPNELNTLTQISGRVSSGSDLRWTFDLGDGTLFKDLSRSSISHVYKTTGNYSVQVTVSNAVSRVIQSINVEIYQLAIMGITLPTDCIVNGKETHFHAVVTCNPSMLTFHWSFGDGTPLIVRKGSSTIAHTFTNPGNYSVGVTVYNQVGSASNHYQTKSSVCIEALITDLHLRSSQDAVALGEKICFDASVLPTGQNYQFLWYNSSSTSVVPVNGTSHHCFIFIEEGLHEVTVMARNRVSHKTAKAAIFVQMPIPKLSIQHNGTSDVLSANQFYHFWTEPSQNNGAFEWSFGDGSPKMVGQNQSHVFTSAGRFLINASVFNAINRESAVAYVEVQAPITYVRILTNQSYAEAGKETVFNVESNAIHDVSIKFYWTVSLDSLSPPNPGKSEYRYTFSRAGVFEVKVLVQNLVSEMESSALVEVLERIEGVQITSQNFKSLSYFPTNEPITLTASIKHGSSLTYHWLASQDGRNETVEVGDGQHFKLLTNSSGIVSIKLTVANALGKVCKDITVRAVERVSGVNISTPVDVAAKGQPVNISVSVKTGSDLQYVWCLDSNCSLETSGASFILHVFKSIGVFELKVSVTNVLGSVDATKQLIVRESISGVDFEIDGQSLHSPFFVRSNSVLEFIGFVRKGSDLRWEWTVVAVPRGNAIILTNNRTFSFSFMDVGDHRVTLNVSNDISWQLISHLLTVEDAIEGLTLGASDLAICEDDPITFTPSISRGSGVSIKLESAGKNYSLNVHENLTISSLPVGNQTVKAIAKNNISSLSASVAVQVVERVNGLKMEILGILECCPKVLEALKSYNFKALVQVGSQVTYQYQWSFQEMHENGANDLRITGQNVLYSPSSNGSISVTVEASSLKSLSTFCLQSITELITVQWPVLEVKLMVCLTNRPFIDHPITLCAVVSSGSDLIFHWDFGDSEESMVKVTKLNTVDHLYKVKGRFLARVTVFNNISHVSDSLAIVVEELECIKPQVSLILKHSKIYKSRPSYFEASVDLHDCVSYKTTYLWEIFQDPTCTEKKMSLKSSIDVSTPLLYLPKHELEVGDYCLKFTTRFQGTLLEHHETTKISVVNSPLVPVIKGGSYRIWSTHNDLLLDGTESYDPDCAEQEQDDLLRFHWNITVKNSTGSHSTETFIPDQSIQLYSSILILPNHILESGRVYQFTLTVQKDRRSSVSTDQYVKMYEAEVLPVTLRCISCSSSFSLYISNSHPIILGSHCSLCNGSIQFKWTAEDSTGDVLQLNEFTTSTGARSPDLIIRPDTLRAGSEYVFTLNVSQPNTGLWGSASITLSINSSPQAGSCTLSPEHSVQLLQDPVSFSCSGWVDGESVPAQVIYSLQVSRCEDSDPLCPVGTLYRGTQHTFSSLVPSGPTGTRDEASVITVTVQVEDMLGTRVTALRQKLRVVLPVSETGVTGWLKKKSETDLWALVQQGNPQDIIAYCTALTSQLNQLEAVSVGEFEDRVQIRGNVTRALASLSVSSLQDAARISGALALSTAVPSELQCGDCHSGVVETVKKMIKVIKEQTRQGDATPIDTGRNILNILSNFISTTQNLKDSHGSNHDSEHQSPSETSLSALQQVGELMRSLMWSRMAGEEALSLRAPQISAVGLRVDPGSDPLLCTEHSSTCQFHIPPALSSQLSRLGEEVLQVLLVLEPEGNTFISAADPPISTTLAAMEFSTPQGLTIPITNLTSDTAIRLTLHQHQDTDVQSKPNITLPSEGSVNFTVRAVEVNPQAGLFIAFNFSLIQGNEQTSSGEVNIAISDQPGFPPSQQSLDQELKISLSSDVPSMEKTIFLSPLLNGSSKDLYVTLDSRLSGLEVCVEVCVFSSLCQFFSMEERHWSTDGLSVLSSSSPNTAHCLTRHLTLFGASLFVHPDAILFLPPSDGPVRNVMVGIVCGVLLLVHLLVGLIAHKLDHLESLRRSCVPLCGRAGRHQYRVLVKTGWQRGAGTSAHVGISLFGLNKSGSRHLQRDGAFQRNGLDDFQVETDANLGEIWKICIWHDNTGLHPSWYLQHVVVWDLQTDNMFFFLVDDWLSVENEKNCGMVQKEVLATCPQELQQFNRMLREQLLFGLRDHHLWMSLWERPAHSSFSRAQRLTTCALSLHLYLAAGAVWYGAVSTKSTSGPVADQMLVNWETVLVGMTVAAVMFPLQTLLTFLFRNTKSKAWKSLTSSACALVMELSLPPSPVSDTVEMDVYPSHPGLSCSSFLSMPTGWESSTQEGPSPFTESAGNPQLESEFWEASNFGNGSSVDQWTSNDSIFGLPELMGPTRLLKRKRALLKLPLASPTSELPNYEPGSSPHLKKQSPSLSEEELESVSADRFLSSTDSSGPTTSDSGRYSPNETFLSDSPDRSCSEWSELNEDNPVYEGGLYKSASSLSVCSVASTFLPSLPPDSCSTTSKTRIGVARGDPGMMLPSGVLAVVYLLVAALLGTCLAMVGLYGSRFSNSVVLMWLISALSAFLTSTLLIEPLKVCVRALYLAAVVKPVDPEVEDRLAQETVVRKMSEEQGVKVHPPCGYGLLQAKEEARKVRTLRALMRDCLVFMLFLLVVLMVNYQENVQEMNSRMLHAAVKHAIISAPRGQPNLTALTGWRDAWQWMDQSLISHLHQNPSLSLIGSSRLQRVRFRNFCGGKAEDALKYDQPSAEATTSILSYSKSELISGKHQINNTNSLLPWSWSRAQSCSFSETEEVLLGNNSVSTRLILSELQTDHWITAETQTVLIEFTQYHRETGLFIPVSVLLENSQTHRIQSTVSIHSFHISLTHSGLDLNTALTALLLLFSLCFLITEIMGVISRGVQYLRQGWCVLQLLLMLLSLATASTRLCFLSEASACLSSHLLHPDTFTHFHRAALLSQSSSQLSAVLLTILLLQMVDALRFVRRWVVFGKVLQQICSEMCGVALLFVLLLLLFSHTGCMLFSGSVEDFRTVWRTSQSLLGLLSGRAVLHQLCEQHPVLGPLYCLCVFGLGFWMLGRLCGAVLLFTYRTFRAELHRPSIEPQDYEMVEFLIKRLKLWMGLSKAKEFRHRVKFEGMESPPSRSSQFSQFSQFSSSSMPSSPISPISPTGPRPASSSSSSLSSECSTLSDSPDLQQYLQQRLLPSVDNLLAGFDRVNQLTDDVLDIELQLQKVCSRMAEKRRKLKELPPSQPQPQPQPLPQSLPQPLPQMSQNLLEVPQHTSSHQDVPQILPRRRGTHSESSICLISGPVTLNTAHPGRQVWQQGPAATLEVKNFPRRRAWHSGSCHSADPTQRSPVSQNPAAVPARPRSEERERSEAREGLPIKRRAWHPEDCEMEKDQICPENTTETRVGSVD</sequence>
<dbReference type="EMBL" id="JAICCE010000015">
    <property type="protein sequence ID" value="KAG9268069.1"/>
    <property type="molecule type" value="Genomic_DNA"/>
</dbReference>